<dbReference type="Proteomes" id="UP000489600">
    <property type="component" value="Unassembled WGS sequence"/>
</dbReference>
<protein>
    <recommendedName>
        <fullName evidence="7">TF-B3 domain-containing protein</fullName>
    </recommendedName>
</protein>
<evidence type="ECO:0000259" key="7">
    <source>
        <dbReference type="PROSITE" id="PS50863"/>
    </source>
</evidence>
<proteinExistence type="predicted"/>
<dbReference type="InterPro" id="IPR003340">
    <property type="entry name" value="B3_DNA-bd"/>
</dbReference>
<organism evidence="8 9">
    <name type="scientific">Arabis nemorensis</name>
    <dbReference type="NCBI Taxonomy" id="586526"/>
    <lineage>
        <taxon>Eukaryota</taxon>
        <taxon>Viridiplantae</taxon>
        <taxon>Streptophyta</taxon>
        <taxon>Embryophyta</taxon>
        <taxon>Tracheophyta</taxon>
        <taxon>Spermatophyta</taxon>
        <taxon>Magnoliopsida</taxon>
        <taxon>eudicotyledons</taxon>
        <taxon>Gunneridae</taxon>
        <taxon>Pentapetalae</taxon>
        <taxon>rosids</taxon>
        <taxon>malvids</taxon>
        <taxon>Brassicales</taxon>
        <taxon>Brassicaceae</taxon>
        <taxon>Arabideae</taxon>
        <taxon>Arabis</taxon>
    </lineage>
</organism>
<dbReference type="PANTHER" id="PTHR31674">
    <property type="entry name" value="B3 DOMAIN-CONTAINING PROTEIN REM-LIKE 3-RELATED"/>
    <property type="match status" value="1"/>
</dbReference>
<keyword evidence="9" id="KW-1185">Reference proteome</keyword>
<dbReference type="InterPro" id="IPR039218">
    <property type="entry name" value="REM_fam"/>
</dbReference>
<evidence type="ECO:0000256" key="3">
    <source>
        <dbReference type="ARBA" id="ARBA00023125"/>
    </source>
</evidence>
<evidence type="ECO:0000256" key="4">
    <source>
        <dbReference type="ARBA" id="ARBA00023163"/>
    </source>
</evidence>
<comment type="subcellular location">
    <subcellularLocation>
        <location evidence="1">Nucleus</location>
    </subcellularLocation>
</comment>
<dbReference type="InterPro" id="IPR015300">
    <property type="entry name" value="DNA-bd_pseudobarrel_sf"/>
</dbReference>
<evidence type="ECO:0000256" key="1">
    <source>
        <dbReference type="ARBA" id="ARBA00004123"/>
    </source>
</evidence>
<keyword evidence="2" id="KW-0805">Transcription regulation</keyword>
<dbReference type="CDD" id="cd10017">
    <property type="entry name" value="B3_DNA"/>
    <property type="match status" value="2"/>
</dbReference>
<feature type="domain" description="TF-B3" evidence="7">
    <location>
        <begin position="162"/>
        <end position="256"/>
    </location>
</feature>
<gene>
    <name evidence="8" type="ORF">ANE_LOCUS9696</name>
</gene>
<sequence length="259" mass="28948">MSKEKNYLRCGDSTPLSQNRFVTLTLTHDSLEKSSQCLPLAFMRENGMDKPGMITLLGKDGTKWLVNRREGTKQMSLGKGWRKFAIANGLKTGESFTLETIWENGTPMLSLFNTDSTSITRQQGENCSKASEKEHVSTKPNSGNKNSREEMRESSSAIQNRFVTLTLTLEDVRDCKLILPSQFMKANGINKLGKIALLGKNRTKWVAYLLSKEGTVALGCGWKVFCEGNGVKTGESFTLEFIHEQDATPVFEFRPSSRD</sequence>
<dbReference type="Gene3D" id="2.40.330.10">
    <property type="entry name" value="DNA-binding pseudobarrel domain"/>
    <property type="match status" value="2"/>
</dbReference>
<keyword evidence="3" id="KW-0238">DNA-binding</keyword>
<keyword evidence="5" id="KW-0539">Nucleus</keyword>
<dbReference type="PANTHER" id="PTHR31674:SF41">
    <property type="entry name" value="B3 DOMAIN-CONTAINING PROTEIN REM-LIKE 1-RELATED"/>
    <property type="match status" value="1"/>
</dbReference>
<name>A0A565BD52_9BRAS</name>
<dbReference type="OrthoDB" id="1037838at2759"/>
<dbReference type="SMART" id="SM01019">
    <property type="entry name" value="B3"/>
    <property type="match status" value="2"/>
</dbReference>
<reference evidence="8" key="1">
    <citation type="submission" date="2019-07" db="EMBL/GenBank/DDBJ databases">
        <authorList>
            <person name="Dittberner H."/>
        </authorList>
    </citation>
    <scope>NUCLEOTIDE SEQUENCE [LARGE SCALE GENOMIC DNA]</scope>
</reference>
<evidence type="ECO:0000256" key="5">
    <source>
        <dbReference type="ARBA" id="ARBA00023242"/>
    </source>
</evidence>
<dbReference type="AlphaFoldDB" id="A0A565BD52"/>
<feature type="domain" description="TF-B3" evidence="7">
    <location>
        <begin position="21"/>
        <end position="115"/>
    </location>
</feature>
<keyword evidence="4" id="KW-0804">Transcription</keyword>
<evidence type="ECO:0000313" key="8">
    <source>
        <dbReference type="EMBL" id="VVA99251.1"/>
    </source>
</evidence>
<accession>A0A565BD52</accession>
<dbReference type="EMBL" id="CABITT030000003">
    <property type="protein sequence ID" value="VVA99251.1"/>
    <property type="molecule type" value="Genomic_DNA"/>
</dbReference>
<dbReference type="SUPFAM" id="SSF101936">
    <property type="entry name" value="DNA-binding pseudobarrel domain"/>
    <property type="match status" value="2"/>
</dbReference>
<dbReference type="PROSITE" id="PS50863">
    <property type="entry name" value="B3"/>
    <property type="match status" value="2"/>
</dbReference>
<dbReference type="Pfam" id="PF02362">
    <property type="entry name" value="B3"/>
    <property type="match status" value="2"/>
</dbReference>
<evidence type="ECO:0000256" key="2">
    <source>
        <dbReference type="ARBA" id="ARBA00023015"/>
    </source>
</evidence>
<dbReference type="GO" id="GO:0005634">
    <property type="term" value="C:nucleus"/>
    <property type="evidence" value="ECO:0007669"/>
    <property type="project" value="UniProtKB-SubCell"/>
</dbReference>
<dbReference type="GO" id="GO:0003677">
    <property type="term" value="F:DNA binding"/>
    <property type="evidence" value="ECO:0007669"/>
    <property type="project" value="UniProtKB-KW"/>
</dbReference>
<evidence type="ECO:0000313" key="9">
    <source>
        <dbReference type="Proteomes" id="UP000489600"/>
    </source>
</evidence>
<feature type="region of interest" description="Disordered" evidence="6">
    <location>
        <begin position="122"/>
        <end position="155"/>
    </location>
</feature>
<evidence type="ECO:0000256" key="6">
    <source>
        <dbReference type="SAM" id="MobiDB-lite"/>
    </source>
</evidence>
<comment type="caution">
    <text evidence="8">The sequence shown here is derived from an EMBL/GenBank/DDBJ whole genome shotgun (WGS) entry which is preliminary data.</text>
</comment>